<keyword evidence="1 3" id="KW-0489">Methyltransferase</keyword>
<proteinExistence type="inferred from homology"/>
<dbReference type="InterPro" id="IPR004839">
    <property type="entry name" value="Aminotransferase_I/II_large"/>
</dbReference>
<dbReference type="PROSITE" id="PS51555">
    <property type="entry name" value="SAM_MT12"/>
    <property type="match status" value="1"/>
</dbReference>
<feature type="domain" description="Aminotransferase class I/classII large" evidence="2">
    <location>
        <begin position="451"/>
        <end position="798"/>
    </location>
</feature>
<reference evidence="3" key="1">
    <citation type="submission" date="2015-07" db="EMBL/GenBank/DDBJ databases">
        <title>Transcriptome Assembly of Anthurium amnicola.</title>
        <authorList>
            <person name="Suzuki J."/>
        </authorList>
    </citation>
    <scope>NUCLEOTIDE SEQUENCE</scope>
</reference>
<name>A0A1D1Z4M0_9ARAE</name>
<dbReference type="InterPro" id="IPR025779">
    <property type="entry name" value="Met_S-MeTrfase"/>
</dbReference>
<dbReference type="SUPFAM" id="SSF53383">
    <property type="entry name" value="PLP-dependent transferases"/>
    <property type="match status" value="2"/>
</dbReference>
<keyword evidence="1" id="KW-0949">S-adenosyl-L-methionine</keyword>
<dbReference type="Pfam" id="PF00155">
    <property type="entry name" value="Aminotran_1_2"/>
    <property type="match status" value="1"/>
</dbReference>
<evidence type="ECO:0000313" key="3">
    <source>
        <dbReference type="EMBL" id="JAT61782.1"/>
    </source>
</evidence>
<dbReference type="GO" id="GO:0030732">
    <property type="term" value="F:methionine S-methyltransferase activity"/>
    <property type="evidence" value="ECO:0007669"/>
    <property type="project" value="UniProtKB-UniRule"/>
</dbReference>
<evidence type="ECO:0000256" key="1">
    <source>
        <dbReference type="PROSITE-ProRule" id="PRU00888"/>
    </source>
</evidence>
<keyword evidence="1 3" id="KW-0808">Transferase</keyword>
<gene>
    <name evidence="3" type="primary">MMT1_4</name>
    <name evidence="3" type="ORF">g.50912</name>
</gene>
<dbReference type="EMBL" id="GDJX01006154">
    <property type="protein sequence ID" value="JAT61782.1"/>
    <property type="molecule type" value="Transcribed_RNA"/>
</dbReference>
<dbReference type="EC" id="2.1.1.12" evidence="1"/>
<dbReference type="InterPro" id="IPR015421">
    <property type="entry name" value="PyrdxlP-dep_Trfase_major"/>
</dbReference>
<dbReference type="Gene3D" id="3.40.640.10">
    <property type="entry name" value="Type I PLP-dependent aspartate aminotransferase-like (Major domain)"/>
    <property type="match status" value="1"/>
</dbReference>
<organism evidence="3">
    <name type="scientific">Anthurium amnicola</name>
    <dbReference type="NCBI Taxonomy" id="1678845"/>
    <lineage>
        <taxon>Eukaryota</taxon>
        <taxon>Viridiplantae</taxon>
        <taxon>Streptophyta</taxon>
        <taxon>Embryophyta</taxon>
        <taxon>Tracheophyta</taxon>
        <taxon>Spermatophyta</taxon>
        <taxon>Magnoliopsida</taxon>
        <taxon>Liliopsida</taxon>
        <taxon>Araceae</taxon>
        <taxon>Pothoideae</taxon>
        <taxon>Potheae</taxon>
        <taxon>Anthurium</taxon>
    </lineage>
</organism>
<dbReference type="PANTHER" id="PTHR47087">
    <property type="entry name" value="METHIONINE S-METHYLTRANSFERASE"/>
    <property type="match status" value="1"/>
</dbReference>
<dbReference type="GO" id="GO:0032259">
    <property type="term" value="P:methylation"/>
    <property type="evidence" value="ECO:0007669"/>
    <property type="project" value="UniProtKB-UniRule"/>
</dbReference>
<comment type="similarity">
    <text evidence="1">Belongs to the class I-like SAM-binding methyltransferase superfamily.</text>
</comment>
<dbReference type="InterPro" id="IPR015422">
    <property type="entry name" value="PyrdxlP-dep_Trfase_small"/>
</dbReference>
<evidence type="ECO:0000259" key="2">
    <source>
        <dbReference type="Pfam" id="PF00155"/>
    </source>
</evidence>
<dbReference type="Gene3D" id="3.90.1150.10">
    <property type="entry name" value="Aspartate Aminotransferase, domain 1"/>
    <property type="match status" value="1"/>
</dbReference>
<dbReference type="PANTHER" id="PTHR47087:SF1">
    <property type="entry name" value="METHIONINE S-METHYLTRANSFERASE"/>
    <property type="match status" value="1"/>
</dbReference>
<dbReference type="AlphaFoldDB" id="A0A1D1Z4M0"/>
<dbReference type="GO" id="GO:0030170">
    <property type="term" value="F:pyridoxal phosphate binding"/>
    <property type="evidence" value="ECO:0007669"/>
    <property type="project" value="InterPro"/>
</dbReference>
<sequence>MGIMIFNIGGRPGQGVCRRLFERRGFHITKLWQTKVLQAADTDISALVEIEKNSRHRFEFFMGRVGDQPICARTALAYVKSGGRISHSLSVYSCQLRQPNQVKIIFDFLKNGFQEISSSLDLSFDDDSVADEKIPFLAYLASALKNYSFFSYEPPAGSMRFRNLIAGLMRIYHHIPLTTDNVIVYPSRTVAIENALRLFSPQLAIVDEHLTRDLPKKWLTSLAVEGITDDKTTDDSLMVIEAPRQSDLIIELIKKLRPQVVITGIAHFEAVTSSAFEHLLAATQEIGSRLFLDISDHLELSSLPRSNGALKYLAENVLPPHAAILCGLVKNQVYSDLEVAFVISEEQTIINALSGTVELLVGHTAPFSQYYYGCLFHELLAFQIPDRHPPAERASVDQKSANVIGFASSAISALNDAELSITEPKDSSIIHMDVDQSFLSIPSAVKASIFESFARQNMVESETDVRSGIQQLVLNRYGFPIDNSSEIVYGDSPRSLFNKLILCCIQEEGTLCFPAGTNGNYISAAKFMKANMMIMPTLFEEGFKLSRKMLITMLKSVNRPWVYVSGPTVNPTGLLYDNEEIQDILSVCAEVGARVIIDTSFSGLEFSVEGWEKWNLQNSLSGMKRLDSPFCISLLGGLSLELLTGGLEFGYLIMDEPNIIHAFYTFPGLSRPHSTAKYAIKKLLGLKEQTAGELSEEIVTHKEILKNRSECLMQTLKSCGWDTIGCNGGVSLVAKPSAYLGKTLKLEALEMTLDDFNIREAVLRATGLCINSCSWTGIPSHCRFTFALENAKFEHAMKCIVRFKELVLGS</sequence>
<dbReference type="InterPro" id="IPR015424">
    <property type="entry name" value="PyrdxlP-dep_Trfase"/>
</dbReference>
<accession>A0A1D1Z4M0</accession>
<comment type="catalytic activity">
    <reaction evidence="1">
        <text>L-methionine + S-adenosyl-L-methionine = S-methyl-L-methionine + S-adenosyl-L-homocysteine</text>
        <dbReference type="Rhea" id="RHEA:13761"/>
        <dbReference type="ChEBI" id="CHEBI:57844"/>
        <dbReference type="ChEBI" id="CHEBI:57856"/>
        <dbReference type="ChEBI" id="CHEBI:58252"/>
        <dbReference type="ChEBI" id="CHEBI:59789"/>
        <dbReference type="EC" id="2.1.1.12"/>
    </reaction>
</comment>
<protein>
    <recommendedName>
        <fullName evidence="1">methionine S-methyltransferase</fullName>
        <ecNumber evidence="1">2.1.1.12</ecNumber>
    </recommendedName>
</protein>